<gene>
    <name evidence="2" type="ORF">GCM10007304_42690</name>
</gene>
<dbReference type="InterPro" id="IPR051532">
    <property type="entry name" value="Ester_Hydrolysis_Enzymes"/>
</dbReference>
<feature type="domain" description="SGNH hydrolase-type esterase" evidence="1">
    <location>
        <begin position="58"/>
        <end position="215"/>
    </location>
</feature>
<dbReference type="PANTHER" id="PTHR30383">
    <property type="entry name" value="THIOESTERASE 1/PROTEASE 1/LYSOPHOSPHOLIPASE L1"/>
    <property type="match status" value="1"/>
</dbReference>
<reference evidence="2" key="1">
    <citation type="journal article" date="2014" name="Int. J. Syst. Evol. Microbiol.">
        <title>Complete genome sequence of Corynebacterium casei LMG S-19264T (=DSM 44701T), isolated from a smear-ripened cheese.</title>
        <authorList>
            <consortium name="US DOE Joint Genome Institute (JGI-PGF)"/>
            <person name="Walter F."/>
            <person name="Albersmeier A."/>
            <person name="Kalinowski J."/>
            <person name="Ruckert C."/>
        </authorList>
    </citation>
    <scope>NUCLEOTIDE SEQUENCE</scope>
    <source>
        <strain evidence="2">CCM 7905</strain>
    </source>
</reference>
<organism evidence="2 3">
    <name type="scientific">Rhodococcoides trifolii</name>
    <dbReference type="NCBI Taxonomy" id="908250"/>
    <lineage>
        <taxon>Bacteria</taxon>
        <taxon>Bacillati</taxon>
        <taxon>Actinomycetota</taxon>
        <taxon>Actinomycetes</taxon>
        <taxon>Mycobacteriales</taxon>
        <taxon>Nocardiaceae</taxon>
        <taxon>Rhodococcoides</taxon>
    </lineage>
</organism>
<dbReference type="InterPro" id="IPR013830">
    <property type="entry name" value="SGNH_hydro"/>
</dbReference>
<evidence type="ECO:0000313" key="2">
    <source>
        <dbReference type="EMBL" id="GGG24299.1"/>
    </source>
</evidence>
<dbReference type="Pfam" id="PF13472">
    <property type="entry name" value="Lipase_GDSL_2"/>
    <property type="match status" value="1"/>
</dbReference>
<dbReference type="InterPro" id="IPR036514">
    <property type="entry name" value="SGNH_hydro_sf"/>
</dbReference>
<sequence length="230" mass="24927">MHLDYRNRTGRGPGRAVRALGLVVPGVARVWAQSEPYADAWHTHNLEILNRPGRRWIVLGDSLSQGIGASSYDAGWVGQVDRRLQARGHHLQILNLSATGARVRDVIDQQLPVLNSIGVRDDDVITVMVGSNDLFGGRRSQLGHDFAELIERVPIGAVVTTLPQPTRATDQANGHIERAAAQGRIVMADLRVTGPGSWRGRLAGDYFHPNDAGYASLATALEQAMLPVIG</sequence>
<dbReference type="EMBL" id="BMCU01000005">
    <property type="protein sequence ID" value="GGG24299.1"/>
    <property type="molecule type" value="Genomic_DNA"/>
</dbReference>
<comment type="caution">
    <text evidence="2">The sequence shown here is derived from an EMBL/GenBank/DDBJ whole genome shotgun (WGS) entry which is preliminary data.</text>
</comment>
<protein>
    <recommendedName>
        <fullName evidence="1">SGNH hydrolase-type esterase domain-containing protein</fullName>
    </recommendedName>
</protein>
<evidence type="ECO:0000313" key="3">
    <source>
        <dbReference type="Proteomes" id="UP000654257"/>
    </source>
</evidence>
<dbReference type="Gene3D" id="3.40.50.1110">
    <property type="entry name" value="SGNH hydrolase"/>
    <property type="match status" value="1"/>
</dbReference>
<dbReference type="RefSeq" id="WP_188546919.1">
    <property type="nucleotide sequence ID" value="NZ_BMCU01000005.1"/>
</dbReference>
<evidence type="ECO:0000259" key="1">
    <source>
        <dbReference type="Pfam" id="PF13472"/>
    </source>
</evidence>
<proteinExistence type="predicted"/>
<accession>A0A917G659</accession>
<dbReference type="SUPFAM" id="SSF52266">
    <property type="entry name" value="SGNH hydrolase"/>
    <property type="match status" value="1"/>
</dbReference>
<dbReference type="Proteomes" id="UP000654257">
    <property type="component" value="Unassembled WGS sequence"/>
</dbReference>
<dbReference type="AlphaFoldDB" id="A0A917G659"/>
<dbReference type="CDD" id="cd00229">
    <property type="entry name" value="SGNH_hydrolase"/>
    <property type="match status" value="1"/>
</dbReference>
<name>A0A917G659_9NOCA</name>
<reference evidence="2" key="2">
    <citation type="submission" date="2020-09" db="EMBL/GenBank/DDBJ databases">
        <authorList>
            <person name="Sun Q."/>
            <person name="Sedlacek I."/>
        </authorList>
    </citation>
    <scope>NUCLEOTIDE SEQUENCE</scope>
    <source>
        <strain evidence="2">CCM 7905</strain>
    </source>
</reference>
<keyword evidence="3" id="KW-1185">Reference proteome</keyword>